<reference evidence="1" key="1">
    <citation type="submission" date="2019-08" db="EMBL/GenBank/DDBJ databases">
        <authorList>
            <person name="Kucharzyk K."/>
            <person name="Murdoch R.W."/>
            <person name="Higgins S."/>
            <person name="Loffler F."/>
        </authorList>
    </citation>
    <scope>NUCLEOTIDE SEQUENCE</scope>
</reference>
<organism evidence="1">
    <name type="scientific">bioreactor metagenome</name>
    <dbReference type="NCBI Taxonomy" id="1076179"/>
    <lineage>
        <taxon>unclassified sequences</taxon>
        <taxon>metagenomes</taxon>
        <taxon>ecological metagenomes</taxon>
    </lineage>
</organism>
<evidence type="ECO:0000313" key="1">
    <source>
        <dbReference type="EMBL" id="MPM56238.1"/>
    </source>
</evidence>
<accession>A0A645AU01</accession>
<dbReference type="AlphaFoldDB" id="A0A645AU01"/>
<dbReference type="EMBL" id="VSSQ01015656">
    <property type="protein sequence ID" value="MPM56238.1"/>
    <property type="molecule type" value="Genomic_DNA"/>
</dbReference>
<sequence>MFIDQLFNFLTNTCYIERVIFISVLGSIMYMSKGLHRSNIIGGCWIWKNDIHTLQKFLIMNIKTCP</sequence>
<name>A0A645AU01_9ZZZZ</name>
<comment type="caution">
    <text evidence="1">The sequence shown here is derived from an EMBL/GenBank/DDBJ whole genome shotgun (WGS) entry which is preliminary data.</text>
</comment>
<protein>
    <submittedName>
        <fullName evidence="1">Uncharacterized protein</fullName>
    </submittedName>
</protein>
<gene>
    <name evidence="1" type="ORF">SDC9_103040</name>
</gene>
<proteinExistence type="predicted"/>